<feature type="active site" evidence="9">
    <location>
        <position position="66"/>
    </location>
</feature>
<dbReference type="GO" id="GO:0019843">
    <property type="term" value="F:rRNA binding"/>
    <property type="evidence" value="ECO:0007669"/>
    <property type="project" value="UniProtKB-KW"/>
</dbReference>
<dbReference type="CDD" id="cd00593">
    <property type="entry name" value="RIBOc"/>
    <property type="match status" value="1"/>
</dbReference>
<comment type="subunit">
    <text evidence="9">Homodimer.</text>
</comment>
<dbReference type="GO" id="GO:0006364">
    <property type="term" value="P:rRNA processing"/>
    <property type="evidence" value="ECO:0007669"/>
    <property type="project" value="UniProtKB-UniRule"/>
</dbReference>
<keyword evidence="9" id="KW-0479">Metal-binding</keyword>
<keyword evidence="5 9" id="KW-0540">Nuclease</keyword>
<keyword evidence="9" id="KW-0460">Magnesium</keyword>
<keyword evidence="7 9" id="KW-0378">Hydrolase</keyword>
<dbReference type="Gene3D" id="1.10.1520.10">
    <property type="entry name" value="Ribonuclease III domain"/>
    <property type="match status" value="1"/>
</dbReference>
<dbReference type="FunFam" id="1.10.1520.10:FF:000001">
    <property type="entry name" value="Ribonuclease 3"/>
    <property type="match status" value="1"/>
</dbReference>
<dbReference type="InterPro" id="IPR014720">
    <property type="entry name" value="dsRBD_dom"/>
</dbReference>
<feature type="active site" evidence="9">
    <location>
        <position position="138"/>
    </location>
</feature>
<dbReference type="InterPro" id="IPR000999">
    <property type="entry name" value="RNase_III_dom"/>
</dbReference>
<comment type="cofactor">
    <cofactor evidence="9">
        <name>Mg(2+)</name>
        <dbReference type="ChEBI" id="CHEBI:18420"/>
    </cofactor>
</comment>
<dbReference type="GO" id="GO:0004525">
    <property type="term" value="F:ribonuclease III activity"/>
    <property type="evidence" value="ECO:0007669"/>
    <property type="project" value="UniProtKB-UniRule"/>
</dbReference>
<reference evidence="13" key="1">
    <citation type="submission" date="2016-10" db="EMBL/GenBank/DDBJ databases">
        <authorList>
            <person name="Varghese N."/>
            <person name="Submissions S."/>
        </authorList>
    </citation>
    <scope>NUCLEOTIDE SEQUENCE [LARGE SCALE GENOMIC DNA]</scope>
    <source>
        <strain evidence="13">DSM 22951</strain>
    </source>
</reference>
<evidence type="ECO:0000256" key="3">
    <source>
        <dbReference type="ARBA" id="ARBA00022552"/>
    </source>
</evidence>
<dbReference type="SUPFAM" id="SSF54768">
    <property type="entry name" value="dsRNA-binding domain-like"/>
    <property type="match status" value="1"/>
</dbReference>
<dbReference type="RefSeq" id="WP_211310218.1">
    <property type="nucleotide sequence ID" value="NZ_QGDN01000001.1"/>
</dbReference>
<dbReference type="AlphaFoldDB" id="A0A2Y8ZTB4"/>
<evidence type="ECO:0000256" key="2">
    <source>
        <dbReference type="ARBA" id="ARBA00010183"/>
    </source>
</evidence>
<evidence type="ECO:0000313" key="12">
    <source>
        <dbReference type="EMBL" id="SSA34736.1"/>
    </source>
</evidence>
<evidence type="ECO:0000256" key="6">
    <source>
        <dbReference type="ARBA" id="ARBA00022759"/>
    </source>
</evidence>
<proteinExistence type="inferred from homology"/>
<evidence type="ECO:0000256" key="9">
    <source>
        <dbReference type="HAMAP-Rule" id="MF_00104"/>
    </source>
</evidence>
<dbReference type="GO" id="GO:0005737">
    <property type="term" value="C:cytoplasm"/>
    <property type="evidence" value="ECO:0007669"/>
    <property type="project" value="UniProtKB-SubCell"/>
</dbReference>
<dbReference type="GO" id="GO:0008033">
    <property type="term" value="P:tRNA processing"/>
    <property type="evidence" value="ECO:0007669"/>
    <property type="project" value="UniProtKB-KW"/>
</dbReference>
<feature type="binding site" evidence="9">
    <location>
        <position position="62"/>
    </location>
    <ligand>
        <name>Mg(2+)</name>
        <dbReference type="ChEBI" id="CHEBI:18420"/>
    </ligand>
</feature>
<sequence length="253" mass="27195">MSTQRARRDLTARPVEELAGTLYELSGTSIDVPLLLRAVTHRSYAYEKGQGSAVLPHNERQELLGDSVLGLVVTDELYRRHPDLTEGQLTPIKASIVNARACAQVARSIGLGAYVLLGKGELGSGGRDKDSILADAMEAVIGTVYLCGGLVAAQRFILTTFGDLFEGSLELGPGLDWKTSLQELCVAFDVDAPRYSVSEEGPDHDKVFTATVLVGAETFGSGVGRNKKTAEQKVAEIAWRELSQRPVPQLPDA</sequence>
<evidence type="ECO:0000256" key="1">
    <source>
        <dbReference type="ARBA" id="ARBA00000109"/>
    </source>
</evidence>
<dbReference type="PANTHER" id="PTHR11207">
    <property type="entry name" value="RIBONUCLEASE III"/>
    <property type="match status" value="1"/>
</dbReference>
<keyword evidence="9" id="KW-0819">tRNA processing</keyword>
<accession>A0A2Y8ZTB4</accession>
<dbReference type="HAMAP" id="MF_00104">
    <property type="entry name" value="RNase_III"/>
    <property type="match status" value="1"/>
</dbReference>
<keyword evidence="3 9" id="KW-0698">rRNA processing</keyword>
<comment type="function">
    <text evidence="9">Digests double-stranded RNA. Involved in the processing of primary rRNA transcript to yield the immediate precursors to the large and small rRNAs (23S and 16S). Processes some mRNAs, and tRNAs when they are encoded in the rRNA operon. Processes pre-crRNA and tracrRNA of type II CRISPR loci if present in the organism.</text>
</comment>
<dbReference type="Pfam" id="PF14622">
    <property type="entry name" value="Ribonucleas_3_3"/>
    <property type="match status" value="1"/>
</dbReference>
<keyword evidence="8 9" id="KW-0694">RNA-binding</keyword>
<comment type="catalytic activity">
    <reaction evidence="1 9">
        <text>Endonucleolytic cleavage to 5'-phosphomonoester.</text>
        <dbReference type="EC" id="3.1.26.3"/>
    </reaction>
</comment>
<dbReference type="Pfam" id="PF00035">
    <property type="entry name" value="dsrm"/>
    <property type="match status" value="1"/>
</dbReference>
<dbReference type="PANTHER" id="PTHR11207:SF0">
    <property type="entry name" value="RIBONUCLEASE 3"/>
    <property type="match status" value="1"/>
</dbReference>
<evidence type="ECO:0000256" key="7">
    <source>
        <dbReference type="ARBA" id="ARBA00022801"/>
    </source>
</evidence>
<evidence type="ECO:0000259" key="11">
    <source>
        <dbReference type="PROSITE" id="PS50142"/>
    </source>
</evidence>
<keyword evidence="9" id="KW-0699">rRNA-binding</keyword>
<dbReference type="InterPro" id="IPR036389">
    <property type="entry name" value="RNase_III_sf"/>
</dbReference>
<dbReference type="Proteomes" id="UP000250028">
    <property type="component" value="Unassembled WGS sequence"/>
</dbReference>
<dbReference type="CDD" id="cd10845">
    <property type="entry name" value="DSRM_RNAse_III_family"/>
    <property type="match status" value="1"/>
</dbReference>
<feature type="domain" description="DRBM" evidence="10">
    <location>
        <begin position="176"/>
        <end position="244"/>
    </location>
</feature>
<comment type="subcellular location">
    <subcellularLocation>
        <location evidence="9">Cytoplasm</location>
    </subcellularLocation>
</comment>
<dbReference type="InterPro" id="IPR011907">
    <property type="entry name" value="RNase_III"/>
</dbReference>
<keyword evidence="4 9" id="KW-0507">mRNA processing</keyword>
<dbReference type="SMART" id="SM00358">
    <property type="entry name" value="DSRM"/>
    <property type="match status" value="1"/>
</dbReference>
<organism evidence="12 13">
    <name type="scientific">Branchiibius hedensis</name>
    <dbReference type="NCBI Taxonomy" id="672460"/>
    <lineage>
        <taxon>Bacteria</taxon>
        <taxon>Bacillati</taxon>
        <taxon>Actinomycetota</taxon>
        <taxon>Actinomycetes</taxon>
        <taxon>Micrococcales</taxon>
        <taxon>Dermacoccaceae</taxon>
        <taxon>Branchiibius</taxon>
    </lineage>
</organism>
<feature type="binding site" evidence="9">
    <location>
        <position position="135"/>
    </location>
    <ligand>
        <name>Mg(2+)</name>
        <dbReference type="ChEBI" id="CHEBI:18420"/>
    </ligand>
</feature>
<dbReference type="SUPFAM" id="SSF69065">
    <property type="entry name" value="RNase III domain-like"/>
    <property type="match status" value="1"/>
</dbReference>
<name>A0A2Y8ZTB4_9MICO</name>
<evidence type="ECO:0000256" key="8">
    <source>
        <dbReference type="ARBA" id="ARBA00022884"/>
    </source>
</evidence>
<dbReference type="GO" id="GO:0003725">
    <property type="term" value="F:double-stranded RNA binding"/>
    <property type="evidence" value="ECO:0007669"/>
    <property type="project" value="TreeGrafter"/>
</dbReference>
<keyword evidence="6 9" id="KW-0255">Endonuclease</keyword>
<dbReference type="Gene3D" id="3.30.160.20">
    <property type="match status" value="1"/>
</dbReference>
<dbReference type="PROSITE" id="PS50142">
    <property type="entry name" value="RNASE_3_2"/>
    <property type="match status" value="1"/>
</dbReference>
<dbReference type="PROSITE" id="PS50137">
    <property type="entry name" value="DS_RBD"/>
    <property type="match status" value="1"/>
</dbReference>
<evidence type="ECO:0000256" key="5">
    <source>
        <dbReference type="ARBA" id="ARBA00022722"/>
    </source>
</evidence>
<protein>
    <recommendedName>
        <fullName evidence="9">Ribonuclease 3</fullName>
        <ecNumber evidence="9">3.1.26.3</ecNumber>
    </recommendedName>
    <alternativeName>
        <fullName evidence="9">Ribonuclease III</fullName>
        <shortName evidence="9">RNase III</shortName>
    </alternativeName>
</protein>
<dbReference type="NCBIfam" id="TIGR02191">
    <property type="entry name" value="RNaseIII"/>
    <property type="match status" value="1"/>
</dbReference>
<evidence type="ECO:0000259" key="10">
    <source>
        <dbReference type="PROSITE" id="PS50137"/>
    </source>
</evidence>
<dbReference type="EC" id="3.1.26.3" evidence="9"/>
<evidence type="ECO:0000256" key="4">
    <source>
        <dbReference type="ARBA" id="ARBA00022664"/>
    </source>
</evidence>
<feature type="domain" description="RNase III" evidence="11">
    <location>
        <begin position="12"/>
        <end position="149"/>
    </location>
</feature>
<keyword evidence="9" id="KW-0963">Cytoplasm</keyword>
<dbReference type="GO" id="GO:0046872">
    <property type="term" value="F:metal ion binding"/>
    <property type="evidence" value="ECO:0007669"/>
    <property type="project" value="UniProtKB-KW"/>
</dbReference>
<feature type="binding site" evidence="9">
    <location>
        <position position="138"/>
    </location>
    <ligand>
        <name>Mg(2+)</name>
        <dbReference type="ChEBI" id="CHEBI:18420"/>
    </ligand>
</feature>
<gene>
    <name evidence="9" type="primary">rnc</name>
    <name evidence="12" type="ORF">SAMN04489750_2061</name>
</gene>
<evidence type="ECO:0000313" key="13">
    <source>
        <dbReference type="Proteomes" id="UP000250028"/>
    </source>
</evidence>
<dbReference type="GO" id="GO:0010468">
    <property type="term" value="P:regulation of gene expression"/>
    <property type="evidence" value="ECO:0007669"/>
    <property type="project" value="TreeGrafter"/>
</dbReference>
<dbReference type="EMBL" id="UESZ01000001">
    <property type="protein sequence ID" value="SSA34736.1"/>
    <property type="molecule type" value="Genomic_DNA"/>
</dbReference>
<dbReference type="SMART" id="SM00535">
    <property type="entry name" value="RIBOc"/>
    <property type="match status" value="1"/>
</dbReference>
<dbReference type="GO" id="GO:0006397">
    <property type="term" value="P:mRNA processing"/>
    <property type="evidence" value="ECO:0007669"/>
    <property type="project" value="UniProtKB-UniRule"/>
</dbReference>
<keyword evidence="13" id="KW-1185">Reference proteome</keyword>
<comment type="similarity">
    <text evidence="2">Belongs to the ribonuclease III family.</text>
</comment>